<proteinExistence type="predicted"/>
<accession>A0ACB9L928</accession>
<reference evidence="1 2" key="1">
    <citation type="journal article" date="2022" name="DNA Res.">
        <title>Chromosomal-level genome assembly of the orchid tree Bauhinia variegata (Leguminosae; Cercidoideae) supports the allotetraploid origin hypothesis of Bauhinia.</title>
        <authorList>
            <person name="Zhong Y."/>
            <person name="Chen Y."/>
            <person name="Zheng D."/>
            <person name="Pang J."/>
            <person name="Liu Y."/>
            <person name="Luo S."/>
            <person name="Meng S."/>
            <person name="Qian L."/>
            <person name="Wei D."/>
            <person name="Dai S."/>
            <person name="Zhou R."/>
        </authorList>
    </citation>
    <scope>NUCLEOTIDE SEQUENCE [LARGE SCALE GENOMIC DNA]</scope>
    <source>
        <strain evidence="1">BV-YZ2020</strain>
    </source>
</reference>
<organism evidence="1 2">
    <name type="scientific">Bauhinia variegata</name>
    <name type="common">Purple orchid tree</name>
    <name type="synonym">Phanera variegata</name>
    <dbReference type="NCBI Taxonomy" id="167791"/>
    <lineage>
        <taxon>Eukaryota</taxon>
        <taxon>Viridiplantae</taxon>
        <taxon>Streptophyta</taxon>
        <taxon>Embryophyta</taxon>
        <taxon>Tracheophyta</taxon>
        <taxon>Spermatophyta</taxon>
        <taxon>Magnoliopsida</taxon>
        <taxon>eudicotyledons</taxon>
        <taxon>Gunneridae</taxon>
        <taxon>Pentapetalae</taxon>
        <taxon>rosids</taxon>
        <taxon>fabids</taxon>
        <taxon>Fabales</taxon>
        <taxon>Fabaceae</taxon>
        <taxon>Cercidoideae</taxon>
        <taxon>Cercideae</taxon>
        <taxon>Bauhiniinae</taxon>
        <taxon>Bauhinia</taxon>
    </lineage>
</organism>
<dbReference type="EMBL" id="CM039437">
    <property type="protein sequence ID" value="KAI4305926.1"/>
    <property type="molecule type" value="Genomic_DNA"/>
</dbReference>
<sequence length="301" mass="31421">MADHGCAISLTHPSPTSDDDSSDQSPRSLATLSGSVIGGSSSNSRLRKSSPSVGYSLQSGGAIEHRPVPSSKKPRGRPPGSKNKPKPPLVITKENEQAMKPAVLEIPAGADVVETIVQFARRRNMSMTVLSGSGTLSNVRIRHPVSPNQLLTYTGHYPMLSLSGSYISGSYQTPSSSNPSSSSAAAIAVPWPAYSSFGVCLLGPQGNCFGGIVCGEVIAATPITVVVTTFKNPYYEKVMADDDDEDDRQEGKTGASSAEQGTGGNNAMLIAAYNVAAASPLSCQPAHDGLQWGHSSRNPNY</sequence>
<protein>
    <submittedName>
        <fullName evidence="1">Uncharacterized protein</fullName>
    </submittedName>
</protein>
<keyword evidence="2" id="KW-1185">Reference proteome</keyword>
<dbReference type="Proteomes" id="UP000828941">
    <property type="component" value="Chromosome 12"/>
</dbReference>
<evidence type="ECO:0000313" key="1">
    <source>
        <dbReference type="EMBL" id="KAI4305926.1"/>
    </source>
</evidence>
<evidence type="ECO:0000313" key="2">
    <source>
        <dbReference type="Proteomes" id="UP000828941"/>
    </source>
</evidence>
<name>A0ACB9L928_BAUVA</name>
<comment type="caution">
    <text evidence="1">The sequence shown here is derived from an EMBL/GenBank/DDBJ whole genome shotgun (WGS) entry which is preliminary data.</text>
</comment>
<gene>
    <name evidence="1" type="ORF">L6164_029252</name>
</gene>